<dbReference type="AlphaFoldDB" id="A0A9N8W4E9"/>
<gene>
    <name evidence="2" type="ORF">POCULU_LOCUS1219</name>
</gene>
<evidence type="ECO:0000313" key="2">
    <source>
        <dbReference type="EMBL" id="CAG8474629.1"/>
    </source>
</evidence>
<reference evidence="2" key="1">
    <citation type="submission" date="2021-06" db="EMBL/GenBank/DDBJ databases">
        <authorList>
            <person name="Kallberg Y."/>
            <person name="Tangrot J."/>
            <person name="Rosling A."/>
        </authorList>
    </citation>
    <scope>NUCLEOTIDE SEQUENCE</scope>
    <source>
        <strain evidence="2">IA702</strain>
    </source>
</reference>
<proteinExistence type="predicted"/>
<comment type="caution">
    <text evidence="2">The sequence shown here is derived from an EMBL/GenBank/DDBJ whole genome shotgun (WGS) entry which is preliminary data.</text>
</comment>
<accession>A0A9N8W4E9</accession>
<protein>
    <submittedName>
        <fullName evidence="2">324_t:CDS:1</fullName>
    </submittedName>
</protein>
<dbReference type="EMBL" id="CAJVPJ010000086">
    <property type="protein sequence ID" value="CAG8474629.1"/>
    <property type="molecule type" value="Genomic_DNA"/>
</dbReference>
<organism evidence="2 3">
    <name type="scientific">Paraglomus occultum</name>
    <dbReference type="NCBI Taxonomy" id="144539"/>
    <lineage>
        <taxon>Eukaryota</taxon>
        <taxon>Fungi</taxon>
        <taxon>Fungi incertae sedis</taxon>
        <taxon>Mucoromycota</taxon>
        <taxon>Glomeromycotina</taxon>
        <taxon>Glomeromycetes</taxon>
        <taxon>Paraglomerales</taxon>
        <taxon>Paraglomeraceae</taxon>
        <taxon>Paraglomus</taxon>
    </lineage>
</organism>
<feature type="region of interest" description="Disordered" evidence="1">
    <location>
        <begin position="408"/>
        <end position="432"/>
    </location>
</feature>
<feature type="compositionally biased region" description="Basic and acidic residues" evidence="1">
    <location>
        <begin position="422"/>
        <end position="432"/>
    </location>
</feature>
<dbReference type="OrthoDB" id="2382295at2759"/>
<evidence type="ECO:0000313" key="3">
    <source>
        <dbReference type="Proteomes" id="UP000789572"/>
    </source>
</evidence>
<evidence type="ECO:0000256" key="1">
    <source>
        <dbReference type="SAM" id="MobiDB-lite"/>
    </source>
</evidence>
<name>A0A9N8W4E9_9GLOM</name>
<dbReference type="Proteomes" id="UP000789572">
    <property type="component" value="Unassembled WGS sequence"/>
</dbReference>
<keyword evidence="3" id="KW-1185">Reference proteome</keyword>
<sequence>MLWILPEGRKTASECPSAYIEPDSMLDKLARRLCKSQKYLKDIDPHDIEFFSYDDRIHPIRMSTPLSDLNTTDSNPLVFRYPLSENIVVTNVRFLRSSIKVRVPHSTGTWYMLVDATRANYEKLQDGRISFYYYYLDEDAEETIVDEILFNHLLRQTSAHKNELIINLSVGIKGKKAYTDWNIEEVLKDVLRQEHRTTITDIPQFNIESEFSNMNPELTENEINRFTANIEANWRIFNKSIINEASARFFIDSFMSSAVSHVNREHSSMILCVEQLLNGTRGYGYVDYLVKCYEIVVLVTEAELEEIHKRIAQNLVQLHTALEQSLGKRKRGEDVHKDGGLCKVYGIVTTGETWRFLRLAGCLTKPEIGLSPEFICNFNEVDQTPAKSILRLITCLLKSQADILKAETEKDRESGEVEQDDTERRLARVRTE</sequence>